<dbReference type="InterPro" id="IPR004837">
    <property type="entry name" value="NaCa_Exmemb"/>
</dbReference>
<feature type="transmembrane region" description="Helical" evidence="5">
    <location>
        <begin position="6"/>
        <end position="23"/>
    </location>
</feature>
<dbReference type="Proteomes" id="UP000229681">
    <property type="component" value="Unassembled WGS sequence"/>
</dbReference>
<evidence type="ECO:0000313" key="9">
    <source>
        <dbReference type="Proteomes" id="UP000228947"/>
    </source>
</evidence>
<dbReference type="EMBL" id="PGTM01000128">
    <property type="protein sequence ID" value="PJF35640.1"/>
    <property type="molecule type" value="Genomic_DNA"/>
</dbReference>
<dbReference type="Pfam" id="PF01699">
    <property type="entry name" value="Na_Ca_ex"/>
    <property type="match status" value="2"/>
</dbReference>
<evidence type="ECO:0000313" key="10">
    <source>
        <dbReference type="Proteomes" id="UP000229681"/>
    </source>
</evidence>
<keyword evidence="4 5" id="KW-0472">Membrane</keyword>
<dbReference type="NCBIfam" id="TIGR00367">
    <property type="entry name" value="calcium/sodium antiporter"/>
    <property type="match status" value="1"/>
</dbReference>
<dbReference type="InterPro" id="IPR004481">
    <property type="entry name" value="K/Na/Ca-exchanger"/>
</dbReference>
<evidence type="ECO:0000256" key="1">
    <source>
        <dbReference type="ARBA" id="ARBA00004141"/>
    </source>
</evidence>
<protein>
    <recommendedName>
        <fullName evidence="6">Sodium/calcium exchanger membrane region domain-containing protein</fullName>
    </recommendedName>
</protein>
<dbReference type="Gene3D" id="1.20.1420.30">
    <property type="entry name" value="NCX, central ion-binding region"/>
    <property type="match status" value="1"/>
</dbReference>
<feature type="domain" description="Sodium/calcium exchanger membrane region" evidence="6">
    <location>
        <begin position="177"/>
        <end position="315"/>
    </location>
</feature>
<dbReference type="AlphaFoldDB" id="A0A2M8Q023"/>
<feature type="transmembrane region" description="Helical" evidence="5">
    <location>
        <begin position="105"/>
        <end position="124"/>
    </location>
</feature>
<evidence type="ECO:0000256" key="4">
    <source>
        <dbReference type="ARBA" id="ARBA00023136"/>
    </source>
</evidence>
<dbReference type="GO" id="GO:0008273">
    <property type="term" value="F:calcium, potassium:sodium antiporter activity"/>
    <property type="evidence" value="ECO:0007669"/>
    <property type="project" value="TreeGrafter"/>
</dbReference>
<feature type="transmembrane region" description="Helical" evidence="5">
    <location>
        <begin position="271"/>
        <end position="291"/>
    </location>
</feature>
<evidence type="ECO:0000313" key="8">
    <source>
        <dbReference type="EMBL" id="PJF43151.1"/>
    </source>
</evidence>
<dbReference type="PANTHER" id="PTHR10846">
    <property type="entry name" value="SODIUM/POTASSIUM/CALCIUM EXCHANGER"/>
    <property type="match status" value="1"/>
</dbReference>
<dbReference type="GO" id="GO:0006874">
    <property type="term" value="P:intracellular calcium ion homeostasis"/>
    <property type="evidence" value="ECO:0007669"/>
    <property type="project" value="TreeGrafter"/>
</dbReference>
<dbReference type="EMBL" id="PGTL01000003">
    <property type="protein sequence ID" value="PJF43151.1"/>
    <property type="molecule type" value="Genomic_DNA"/>
</dbReference>
<proteinExistence type="predicted"/>
<comment type="subcellular location">
    <subcellularLocation>
        <location evidence="1">Membrane</location>
        <topology evidence="1">Multi-pass membrane protein</topology>
    </subcellularLocation>
</comment>
<evidence type="ECO:0000256" key="3">
    <source>
        <dbReference type="ARBA" id="ARBA00022989"/>
    </source>
</evidence>
<gene>
    <name evidence="7" type="ORF">CUN49_09545</name>
    <name evidence="8" type="ORF">CUN50_01025</name>
</gene>
<dbReference type="GO" id="GO:0005886">
    <property type="term" value="C:plasma membrane"/>
    <property type="evidence" value="ECO:0007669"/>
    <property type="project" value="TreeGrafter"/>
</dbReference>
<dbReference type="Gene3D" id="6.10.280.80">
    <property type="entry name" value="NCX, peripheral helical region"/>
    <property type="match status" value="1"/>
</dbReference>
<accession>A0A2M8Q023</accession>
<feature type="transmembrane region" description="Helical" evidence="5">
    <location>
        <begin position="245"/>
        <end position="265"/>
    </location>
</feature>
<comment type="caution">
    <text evidence="8">The sequence shown here is derived from an EMBL/GenBank/DDBJ whole genome shotgun (WGS) entry which is preliminary data.</text>
</comment>
<feature type="domain" description="Sodium/calcium exchanger membrane region" evidence="6">
    <location>
        <begin position="5"/>
        <end position="144"/>
    </location>
</feature>
<dbReference type="GO" id="GO:0005262">
    <property type="term" value="F:calcium channel activity"/>
    <property type="evidence" value="ECO:0007669"/>
    <property type="project" value="TreeGrafter"/>
</dbReference>
<sequence>MLLDVVWIAVGLAGLFFGGNWLVKGAARLAQTLGLSPIVIGLTIVAYGTSMPELLVSLQAALGGNADISMGNVVGSNIANIGLIIGASALIFPMFVQLQFLNREIPIMIGVSLLLFALAGDGQISQLDGLLFMAGAIGYTAFSYLMAKRESPELLRQTQEFTAVIAKPTNRLLNDLFLVGIGIVVLLFGSDRLVLGAVNIAEALGVPQIVIGITLVAVGTSLPELATSVIAAFKRESEIAIGNVVGSNIFNILAILGIAGTIIPINVNPRLLQIDMFVMIGFAVVLLIFCLNRRISRPEALVLLGAYTAFTIYTFLPR</sequence>
<dbReference type="InterPro" id="IPR044880">
    <property type="entry name" value="NCX_ion-bd_dom_sf"/>
</dbReference>
<reference evidence="9 10" key="1">
    <citation type="submission" date="2017-11" db="EMBL/GenBank/DDBJ databases">
        <title>Evolution of Phototrophy in the Chloroflexi Phylum Driven by Horizontal Gene Transfer.</title>
        <authorList>
            <person name="Ward L.M."/>
            <person name="Hemp J."/>
            <person name="Shih P.M."/>
            <person name="Mcglynn S.E."/>
            <person name="Fischer W."/>
        </authorList>
    </citation>
    <scope>NUCLEOTIDE SEQUENCE [LARGE SCALE GENOMIC DNA]</scope>
    <source>
        <strain evidence="8">CP1_1M</strain>
        <strain evidence="7">JP3_13</strain>
    </source>
</reference>
<evidence type="ECO:0000256" key="2">
    <source>
        <dbReference type="ARBA" id="ARBA00022692"/>
    </source>
</evidence>
<accession>A0A2M8PDP1</accession>
<feature type="transmembrane region" description="Helical" evidence="5">
    <location>
        <begin position="78"/>
        <end position="98"/>
    </location>
</feature>
<evidence type="ECO:0000256" key="5">
    <source>
        <dbReference type="SAM" id="Phobius"/>
    </source>
</evidence>
<feature type="transmembrane region" description="Helical" evidence="5">
    <location>
        <begin position="300"/>
        <end position="316"/>
    </location>
</feature>
<feature type="transmembrane region" description="Helical" evidence="5">
    <location>
        <begin position="209"/>
        <end position="233"/>
    </location>
</feature>
<dbReference type="Proteomes" id="UP000228947">
    <property type="component" value="Unassembled WGS sequence"/>
</dbReference>
<dbReference type="PANTHER" id="PTHR10846:SF8">
    <property type="entry name" value="INNER MEMBRANE PROTEIN YRBG"/>
    <property type="match status" value="1"/>
</dbReference>
<name>A0A2M8Q023_9CHLR</name>
<keyword evidence="2 5" id="KW-0812">Transmembrane</keyword>
<feature type="transmembrane region" description="Helical" evidence="5">
    <location>
        <begin position="172"/>
        <end position="189"/>
    </location>
</feature>
<organism evidence="8 9">
    <name type="scientific">Candidatus Thermofonsia Clade 1 bacterium</name>
    <dbReference type="NCBI Taxonomy" id="2364210"/>
    <lineage>
        <taxon>Bacteria</taxon>
        <taxon>Bacillati</taxon>
        <taxon>Chloroflexota</taxon>
        <taxon>Candidatus Thermofontia</taxon>
        <taxon>Candidatus Thermofonsia Clade 1</taxon>
    </lineage>
</organism>
<feature type="transmembrane region" description="Helical" evidence="5">
    <location>
        <begin position="35"/>
        <end position="58"/>
    </location>
</feature>
<evidence type="ECO:0000313" key="7">
    <source>
        <dbReference type="EMBL" id="PJF35640.1"/>
    </source>
</evidence>
<keyword evidence="3 5" id="KW-1133">Transmembrane helix</keyword>
<feature type="transmembrane region" description="Helical" evidence="5">
    <location>
        <begin position="130"/>
        <end position="147"/>
    </location>
</feature>
<evidence type="ECO:0000259" key="6">
    <source>
        <dbReference type="Pfam" id="PF01699"/>
    </source>
</evidence>